<dbReference type="AlphaFoldDB" id="A0A096PBS1"/>
<protein>
    <submittedName>
        <fullName evidence="1">Unnamed product</fullName>
    </submittedName>
</protein>
<evidence type="ECO:0000313" key="2">
    <source>
        <dbReference type="Proteomes" id="UP000009170"/>
    </source>
</evidence>
<dbReference type="GeneID" id="9837658"/>
<sequence>MNDDSGRLDFLFVRALRGASSPRERLRGLDAFAMTICVGATHRAPRTRHTASRTGMNSARCVRSHKRSSVVNATPIARDELDRAARARGLTLTCDWIGPAFKIRAVRSSGGVGASGMVEQGGGDESDADVVATHEGFIAPPPFGILHMDSMRVYNSKVASGERATMRSTFGIAILLGTMSLLFASEAGCKKCELLAIDDGNGYAEKLVRYYGRLGFETVRVVGDNGLRDLPDLLVWGGVGTRMNGDVDALLEKWGNVIRKSLEK</sequence>
<reference evidence="2" key="1">
    <citation type="journal article" date="2006" name="Proc. Natl. Acad. Sci. U.S.A.">
        <title>Genome analysis of the smallest free-living eukaryote Ostreococcus tauri unveils many unique features.</title>
        <authorList>
            <person name="Derelle E."/>
            <person name="Ferraz C."/>
            <person name="Rombauts S."/>
            <person name="Rouze P."/>
            <person name="Worden A.Z."/>
            <person name="Robbens S."/>
            <person name="Partensky F."/>
            <person name="Degroeve S."/>
            <person name="Echeynie S."/>
            <person name="Cooke R."/>
            <person name="Saeys Y."/>
            <person name="Wuyts J."/>
            <person name="Jabbari K."/>
            <person name="Bowler C."/>
            <person name="Panaud O."/>
            <person name="Piegu B."/>
            <person name="Ball S.G."/>
            <person name="Ral J.-P."/>
            <person name="Bouget F.-Y."/>
            <person name="Piganeau G."/>
            <person name="De Baets B."/>
            <person name="Picard A."/>
            <person name="Delseny M."/>
            <person name="Demaille J."/>
            <person name="Van de Peer Y."/>
            <person name="Moreau H."/>
        </authorList>
    </citation>
    <scope>NUCLEOTIDE SEQUENCE [LARGE SCALE GENOMIC DNA]</scope>
    <source>
        <strain evidence="2">OTTH 0595 / CCAP 157/2 / RCC745</strain>
    </source>
</reference>
<gene>
    <name evidence="1" type="ORF">OT_ostta14g01820</name>
</gene>
<dbReference type="Proteomes" id="UP000009170">
    <property type="component" value="Unassembled WGS sequence"/>
</dbReference>
<dbReference type="OrthoDB" id="445361at2759"/>
<dbReference type="STRING" id="70448.A0A096PBS1"/>
<evidence type="ECO:0000313" key="1">
    <source>
        <dbReference type="EMBL" id="CEG02102.1"/>
    </source>
</evidence>
<dbReference type="KEGG" id="ota:OT_ostta14g01820"/>
<dbReference type="PANTHER" id="PTHR36897:SF2">
    <property type="entry name" value="OS10G0350800 PROTEIN"/>
    <property type="match status" value="1"/>
</dbReference>
<keyword evidence="2" id="KW-1185">Reference proteome</keyword>
<dbReference type="RefSeq" id="XP_003083007.2">
    <property type="nucleotide sequence ID" value="XM_003082959.2"/>
</dbReference>
<name>A0A096PBS1_OSTTA</name>
<dbReference type="PANTHER" id="PTHR36897">
    <property type="entry name" value="OS10G0351100-LIKE PROTEIN"/>
    <property type="match status" value="1"/>
</dbReference>
<proteinExistence type="predicted"/>
<organism evidence="1 2">
    <name type="scientific">Ostreococcus tauri</name>
    <name type="common">Marine green alga</name>
    <dbReference type="NCBI Taxonomy" id="70448"/>
    <lineage>
        <taxon>Eukaryota</taxon>
        <taxon>Viridiplantae</taxon>
        <taxon>Chlorophyta</taxon>
        <taxon>Mamiellophyceae</taxon>
        <taxon>Mamiellales</taxon>
        <taxon>Bathycoccaceae</taxon>
        <taxon>Ostreococcus</taxon>
    </lineage>
</organism>
<comment type="caution">
    <text evidence="1">The sequence shown here is derived from an EMBL/GenBank/DDBJ whole genome shotgun (WGS) entry which is preliminary data.</text>
</comment>
<accession>A0A096PBS1</accession>
<dbReference type="InParanoid" id="A0A096PBS1"/>
<reference evidence="1 2" key="2">
    <citation type="journal article" date="2014" name="BMC Genomics">
        <title>An improved genome of the model marine alga Ostreococcus tauri unfolds by assessing Illumina de novo assemblies.</title>
        <authorList>
            <person name="Blanc-Mathieu R."/>
            <person name="Verhelst B."/>
            <person name="Derelle E."/>
            <person name="Rombauts S."/>
            <person name="Bouget F.Y."/>
            <person name="Carre I."/>
            <person name="Chateau A."/>
            <person name="Eyre-Walker A."/>
            <person name="Grimsley N."/>
            <person name="Moreau H."/>
            <person name="Piegu B."/>
            <person name="Rivals E."/>
            <person name="Schackwitz W."/>
            <person name="Van de Peer Y."/>
            <person name="Piganeau G."/>
        </authorList>
    </citation>
    <scope>NUCLEOTIDE SEQUENCE [LARGE SCALE GENOMIC DNA]</scope>
    <source>
        <strain evidence="2">OTTH 0595 / CCAP 157/2 / RCC745</strain>
    </source>
</reference>
<dbReference type="EMBL" id="CAID01000014">
    <property type="protein sequence ID" value="CEG02102.1"/>
    <property type="molecule type" value="Genomic_DNA"/>
</dbReference>